<name>A0A1N7D3Q9_9ACTN</name>
<sequence length="267" mass="28335">PADAPPGGLLPRPSGGVQRRRPGHDSGPRMPPVTPQNRPGHPTGRIRPSRPGHEPDTTRHSPQARLMIDSTSMKSGHPRDPDTPTSRNPSRSSRSGLPPSPKPGAINPPEATYAASTRLDEPPRQPTRPQPESINHPGGRPSPRVDQPSAPDTTLCTIRADQPGKEAGSETGPTRKQAANHSPAPGGRLRTGHHAQPPPPHPAHGQLDIHEVAASTRPGHPDIHGPRADQPSRTTILPDHHPGPPSRTTDTARARVDQSPQGPPPRP</sequence>
<dbReference type="AlphaFoldDB" id="A0A1N7D3Q9"/>
<reference evidence="2 3" key="1">
    <citation type="submission" date="2017-01" db="EMBL/GenBank/DDBJ databases">
        <authorList>
            <person name="Mah S.A."/>
            <person name="Swanson W.J."/>
            <person name="Moy G.W."/>
            <person name="Vacquier V.D."/>
        </authorList>
    </citation>
    <scope>NUCLEOTIDE SEQUENCE [LARGE SCALE GENOMIC DNA]</scope>
    <source>
        <strain evidence="2 3">DSM 45758</strain>
    </source>
</reference>
<evidence type="ECO:0000256" key="1">
    <source>
        <dbReference type="SAM" id="MobiDB-lite"/>
    </source>
</evidence>
<gene>
    <name evidence="2" type="ORF">SAMN05444858_1151</name>
</gene>
<proteinExistence type="predicted"/>
<feature type="compositionally biased region" description="Low complexity" evidence="1">
    <location>
        <begin position="1"/>
        <end position="16"/>
    </location>
</feature>
<organism evidence="2 3">
    <name type="scientific">Micromonospora avicenniae</name>
    <dbReference type="NCBI Taxonomy" id="1198245"/>
    <lineage>
        <taxon>Bacteria</taxon>
        <taxon>Bacillati</taxon>
        <taxon>Actinomycetota</taxon>
        <taxon>Actinomycetes</taxon>
        <taxon>Micromonosporales</taxon>
        <taxon>Micromonosporaceae</taxon>
        <taxon>Micromonospora</taxon>
    </lineage>
</organism>
<feature type="compositionally biased region" description="Polar residues" evidence="1">
    <location>
        <begin position="171"/>
        <end position="180"/>
    </location>
</feature>
<evidence type="ECO:0000313" key="3">
    <source>
        <dbReference type="Proteomes" id="UP000186004"/>
    </source>
</evidence>
<feature type="compositionally biased region" description="Low complexity" evidence="1">
    <location>
        <begin position="84"/>
        <end position="97"/>
    </location>
</feature>
<feature type="non-terminal residue" evidence="2">
    <location>
        <position position="1"/>
    </location>
</feature>
<keyword evidence="3" id="KW-1185">Reference proteome</keyword>
<protein>
    <submittedName>
        <fullName evidence="2">Uncharacterized protein</fullName>
    </submittedName>
</protein>
<dbReference type="Proteomes" id="UP000186004">
    <property type="component" value="Unassembled WGS sequence"/>
</dbReference>
<dbReference type="EMBL" id="FTNF01000015">
    <property type="protein sequence ID" value="SIR70430.1"/>
    <property type="molecule type" value="Genomic_DNA"/>
</dbReference>
<accession>A0A1N7D3Q9</accession>
<feature type="region of interest" description="Disordered" evidence="1">
    <location>
        <begin position="1"/>
        <end position="267"/>
    </location>
</feature>
<evidence type="ECO:0000313" key="2">
    <source>
        <dbReference type="EMBL" id="SIR70430.1"/>
    </source>
</evidence>